<proteinExistence type="predicted"/>
<evidence type="ECO:0000313" key="1">
    <source>
        <dbReference type="EMBL" id="VEL37796.1"/>
    </source>
</evidence>
<dbReference type="EMBL" id="CAAALY010255995">
    <property type="protein sequence ID" value="VEL37796.1"/>
    <property type="molecule type" value="Genomic_DNA"/>
</dbReference>
<organism evidence="1 2">
    <name type="scientific">Protopolystoma xenopodis</name>
    <dbReference type="NCBI Taxonomy" id="117903"/>
    <lineage>
        <taxon>Eukaryota</taxon>
        <taxon>Metazoa</taxon>
        <taxon>Spiralia</taxon>
        <taxon>Lophotrochozoa</taxon>
        <taxon>Platyhelminthes</taxon>
        <taxon>Monogenea</taxon>
        <taxon>Polyopisthocotylea</taxon>
        <taxon>Polystomatidea</taxon>
        <taxon>Polystomatidae</taxon>
        <taxon>Protopolystoma</taxon>
    </lineage>
</organism>
<dbReference type="AlphaFoldDB" id="A0A448XIZ9"/>
<evidence type="ECO:0000313" key="2">
    <source>
        <dbReference type="Proteomes" id="UP000784294"/>
    </source>
</evidence>
<comment type="caution">
    <text evidence="1">The sequence shown here is derived from an EMBL/GenBank/DDBJ whole genome shotgun (WGS) entry which is preliminary data.</text>
</comment>
<name>A0A448XIZ9_9PLAT</name>
<reference evidence="1" key="1">
    <citation type="submission" date="2018-11" db="EMBL/GenBank/DDBJ databases">
        <authorList>
            <consortium name="Pathogen Informatics"/>
        </authorList>
    </citation>
    <scope>NUCLEOTIDE SEQUENCE</scope>
</reference>
<protein>
    <submittedName>
        <fullName evidence="1">Uncharacterized protein</fullName>
    </submittedName>
</protein>
<accession>A0A448XIZ9</accession>
<dbReference type="Proteomes" id="UP000784294">
    <property type="component" value="Unassembled WGS sequence"/>
</dbReference>
<keyword evidence="2" id="KW-1185">Reference proteome</keyword>
<gene>
    <name evidence="1" type="ORF">PXEA_LOCUS31236</name>
</gene>
<sequence>MPTSPTDFPMTVQLSSQLQLRFDDGLSDMTIGLIASPRLQSTLGRIFVQSALKEAVNGISSDSYRSRHQRLRIGSSQSRLCRRHDEQNYS</sequence>